<dbReference type="AlphaFoldDB" id="A0A6J6EJN1"/>
<proteinExistence type="predicted"/>
<sequence>MSDIVSDAKASPAVVKAKRLPPGVHNDIFIDQVGVAYHQVEDNVTPDAARQFVAAGGQVVFDECGCGGTCGLRFSATEDRASLTRKSPILESHKGQTGSVSIWQSDSGKRVLPAQGPVRW</sequence>
<gene>
    <name evidence="1" type="ORF">UFOPK1684_01047</name>
    <name evidence="2" type="ORF">UFOPK2158_01227</name>
</gene>
<name>A0A6J6EJN1_9ZZZZ</name>
<reference evidence="1" key="1">
    <citation type="submission" date="2020-05" db="EMBL/GenBank/DDBJ databases">
        <authorList>
            <person name="Chiriac C."/>
            <person name="Salcher M."/>
            <person name="Ghai R."/>
            <person name="Kavagutti S V."/>
        </authorList>
    </citation>
    <scope>NUCLEOTIDE SEQUENCE</scope>
</reference>
<dbReference type="EMBL" id="CAEZTM010000051">
    <property type="protein sequence ID" value="CAB4576046.1"/>
    <property type="molecule type" value="Genomic_DNA"/>
</dbReference>
<evidence type="ECO:0000313" key="1">
    <source>
        <dbReference type="EMBL" id="CAB4576046.1"/>
    </source>
</evidence>
<accession>A0A6J6EJN1</accession>
<organism evidence="1">
    <name type="scientific">freshwater metagenome</name>
    <dbReference type="NCBI Taxonomy" id="449393"/>
    <lineage>
        <taxon>unclassified sequences</taxon>
        <taxon>metagenomes</taxon>
        <taxon>ecological metagenomes</taxon>
    </lineage>
</organism>
<dbReference type="EMBL" id="CAEZVY010000155">
    <property type="protein sequence ID" value="CAB4651497.1"/>
    <property type="molecule type" value="Genomic_DNA"/>
</dbReference>
<protein>
    <submittedName>
        <fullName evidence="1">Unannotated protein</fullName>
    </submittedName>
</protein>
<evidence type="ECO:0000313" key="2">
    <source>
        <dbReference type="EMBL" id="CAB4651497.1"/>
    </source>
</evidence>